<dbReference type="EMBL" id="SRLO01000584">
    <property type="protein sequence ID" value="TNN51391.1"/>
    <property type="molecule type" value="Genomic_DNA"/>
</dbReference>
<evidence type="ECO:0000256" key="1">
    <source>
        <dbReference type="SAM" id="MobiDB-lite"/>
    </source>
</evidence>
<feature type="region of interest" description="Disordered" evidence="1">
    <location>
        <begin position="1"/>
        <end position="53"/>
    </location>
</feature>
<dbReference type="AlphaFoldDB" id="A0A4Z2GDX1"/>
<comment type="caution">
    <text evidence="2">The sequence shown here is derived from an EMBL/GenBank/DDBJ whole genome shotgun (WGS) entry which is preliminary data.</text>
</comment>
<dbReference type="Proteomes" id="UP000314294">
    <property type="component" value="Unassembled WGS sequence"/>
</dbReference>
<feature type="compositionally biased region" description="Low complexity" evidence="1">
    <location>
        <begin position="73"/>
        <end position="96"/>
    </location>
</feature>
<evidence type="ECO:0000313" key="3">
    <source>
        <dbReference type="Proteomes" id="UP000314294"/>
    </source>
</evidence>
<protein>
    <submittedName>
        <fullName evidence="2">Uncharacterized protein</fullName>
    </submittedName>
</protein>
<sequence length="156" mass="16787">MLLPSDTWPASRSFSCRGRDRRDGEMGARKRKGTKKGCAAGGPTGPETTKRRRLKALHRLRRRLGRWERSWAAASLSDSSLANRSSSSCDTTTSLLEDTRSLPGLETSISDSEDGALPVGVRGGVSSRSAPGFRSAKPIRTKGNEKGMLARTPNSA</sequence>
<proteinExistence type="predicted"/>
<organism evidence="2 3">
    <name type="scientific">Liparis tanakae</name>
    <name type="common">Tanaka's snailfish</name>
    <dbReference type="NCBI Taxonomy" id="230148"/>
    <lineage>
        <taxon>Eukaryota</taxon>
        <taxon>Metazoa</taxon>
        <taxon>Chordata</taxon>
        <taxon>Craniata</taxon>
        <taxon>Vertebrata</taxon>
        <taxon>Euteleostomi</taxon>
        <taxon>Actinopterygii</taxon>
        <taxon>Neopterygii</taxon>
        <taxon>Teleostei</taxon>
        <taxon>Neoteleostei</taxon>
        <taxon>Acanthomorphata</taxon>
        <taxon>Eupercaria</taxon>
        <taxon>Perciformes</taxon>
        <taxon>Cottioidei</taxon>
        <taxon>Cottales</taxon>
        <taxon>Liparidae</taxon>
        <taxon>Liparis</taxon>
    </lineage>
</organism>
<keyword evidence="3" id="KW-1185">Reference proteome</keyword>
<evidence type="ECO:0000313" key="2">
    <source>
        <dbReference type="EMBL" id="TNN51391.1"/>
    </source>
</evidence>
<reference evidence="2 3" key="1">
    <citation type="submission" date="2019-03" db="EMBL/GenBank/DDBJ databases">
        <title>First draft genome of Liparis tanakae, snailfish: a comprehensive survey of snailfish specific genes.</title>
        <authorList>
            <person name="Kim W."/>
            <person name="Song I."/>
            <person name="Jeong J.-H."/>
            <person name="Kim D."/>
            <person name="Kim S."/>
            <person name="Ryu S."/>
            <person name="Song J.Y."/>
            <person name="Lee S.K."/>
        </authorList>
    </citation>
    <scope>NUCLEOTIDE SEQUENCE [LARGE SCALE GENOMIC DNA]</scope>
    <source>
        <tissue evidence="2">Muscle</tissue>
    </source>
</reference>
<accession>A0A4Z2GDX1</accession>
<feature type="compositionally biased region" description="Basic and acidic residues" evidence="1">
    <location>
        <begin position="17"/>
        <end position="28"/>
    </location>
</feature>
<feature type="region of interest" description="Disordered" evidence="1">
    <location>
        <begin position="73"/>
        <end position="156"/>
    </location>
</feature>
<gene>
    <name evidence="2" type="ORF">EYF80_038428</name>
</gene>
<name>A0A4Z2GDX1_9TELE</name>